<reference evidence="4" key="1">
    <citation type="submission" date="2016-10" db="EMBL/GenBank/DDBJ databases">
        <authorList>
            <person name="Varghese N."/>
        </authorList>
    </citation>
    <scope>NUCLEOTIDE SEQUENCE [LARGE SCALE GENOMIC DNA]</scope>
    <source>
        <strain evidence="4">DSM 24868</strain>
    </source>
</reference>
<organism evidence="3 4">
    <name type="scientific">Demequina mangrovi</name>
    <dbReference type="NCBI Taxonomy" id="1043493"/>
    <lineage>
        <taxon>Bacteria</taxon>
        <taxon>Bacillati</taxon>
        <taxon>Actinomycetota</taxon>
        <taxon>Actinomycetes</taxon>
        <taxon>Micrococcales</taxon>
        <taxon>Demequinaceae</taxon>
        <taxon>Demequina</taxon>
    </lineage>
</organism>
<evidence type="ECO:0000256" key="2">
    <source>
        <dbReference type="SAM" id="SignalP"/>
    </source>
</evidence>
<dbReference type="RefSeq" id="WP_042215715.1">
    <property type="nucleotide sequence ID" value="NZ_BBLU01000014.1"/>
</dbReference>
<evidence type="ECO:0000256" key="1">
    <source>
        <dbReference type="SAM" id="Phobius"/>
    </source>
</evidence>
<keyword evidence="1" id="KW-0812">Transmembrane</keyword>
<evidence type="ECO:0008006" key="5">
    <source>
        <dbReference type="Google" id="ProtNLM"/>
    </source>
</evidence>
<sequence length="115" mass="11614">MIASLARSSMVLAVLSMVALAGTSAWFAAEAWTGLEAGERLLVGACLAVGLACSAAAVVLVREERWAWAAGAALVATVTPTGDVYLGNAMTLALAICTGGIVLLGRSRRLAPAAR</sequence>
<keyword evidence="2" id="KW-0732">Signal</keyword>
<name>A0A1H7AI20_9MICO</name>
<feature type="signal peptide" evidence="2">
    <location>
        <begin position="1"/>
        <end position="21"/>
    </location>
</feature>
<accession>A0A1H7AI20</accession>
<proteinExistence type="predicted"/>
<dbReference type="STRING" id="1043493.SAMN05421637_2411"/>
<feature type="transmembrane region" description="Helical" evidence="1">
    <location>
        <begin position="88"/>
        <end position="105"/>
    </location>
</feature>
<evidence type="ECO:0000313" key="3">
    <source>
        <dbReference type="EMBL" id="SEJ61570.1"/>
    </source>
</evidence>
<gene>
    <name evidence="3" type="ORF">SAMN05421637_2411</name>
</gene>
<protein>
    <recommendedName>
        <fullName evidence="5">SPW repeat-containing protein</fullName>
    </recommendedName>
</protein>
<keyword evidence="1" id="KW-1133">Transmembrane helix</keyword>
<dbReference type="EMBL" id="FNZI01000006">
    <property type="protein sequence ID" value="SEJ61570.1"/>
    <property type="molecule type" value="Genomic_DNA"/>
</dbReference>
<dbReference type="Proteomes" id="UP000183315">
    <property type="component" value="Unassembled WGS sequence"/>
</dbReference>
<dbReference type="AlphaFoldDB" id="A0A1H7AI20"/>
<keyword evidence="1" id="KW-0472">Membrane</keyword>
<feature type="transmembrane region" description="Helical" evidence="1">
    <location>
        <begin position="41"/>
        <end position="61"/>
    </location>
</feature>
<dbReference type="OrthoDB" id="9909102at2"/>
<keyword evidence="4" id="KW-1185">Reference proteome</keyword>
<feature type="chain" id="PRO_5039058260" description="SPW repeat-containing protein" evidence="2">
    <location>
        <begin position="22"/>
        <end position="115"/>
    </location>
</feature>
<evidence type="ECO:0000313" key="4">
    <source>
        <dbReference type="Proteomes" id="UP000183315"/>
    </source>
</evidence>